<evidence type="ECO:0000313" key="2">
    <source>
        <dbReference type="Proteomes" id="UP000095200"/>
    </source>
</evidence>
<dbReference type="RefSeq" id="WP_069859543.1">
    <property type="nucleotide sequence ID" value="NZ_BDFE01000017.1"/>
</dbReference>
<name>A0A194AIY3_9BACT</name>
<reference evidence="2" key="1">
    <citation type="submission" date="2016-06" db="EMBL/GenBank/DDBJ databases">
        <title>Draft genome sequence of Desulfoplanes formicivorans strain Pf12B.</title>
        <authorList>
            <person name="Watanabe M."/>
            <person name="Kojima H."/>
            <person name="Fukui M."/>
        </authorList>
    </citation>
    <scope>NUCLEOTIDE SEQUENCE [LARGE SCALE GENOMIC DNA]</scope>
    <source>
        <strain evidence="2">Pf12B</strain>
    </source>
</reference>
<organism evidence="1 2">
    <name type="scientific">Desulfoplanes formicivorans</name>
    <dbReference type="NCBI Taxonomy" id="1592317"/>
    <lineage>
        <taxon>Bacteria</taxon>
        <taxon>Pseudomonadati</taxon>
        <taxon>Thermodesulfobacteriota</taxon>
        <taxon>Desulfovibrionia</taxon>
        <taxon>Desulfovibrionales</taxon>
        <taxon>Desulfoplanaceae</taxon>
        <taxon>Desulfoplanes</taxon>
    </lineage>
</organism>
<protein>
    <submittedName>
        <fullName evidence="1">Uncharacterized protein</fullName>
    </submittedName>
</protein>
<evidence type="ECO:0000313" key="1">
    <source>
        <dbReference type="EMBL" id="GAU09288.1"/>
    </source>
</evidence>
<dbReference type="OrthoDB" id="9255747at2"/>
<gene>
    <name evidence="1" type="ORF">DPF_2011</name>
</gene>
<dbReference type="EMBL" id="BDFE01000017">
    <property type="protein sequence ID" value="GAU09288.1"/>
    <property type="molecule type" value="Genomic_DNA"/>
</dbReference>
<comment type="caution">
    <text evidence="1">The sequence shown here is derived from an EMBL/GenBank/DDBJ whole genome shotgun (WGS) entry which is preliminary data.</text>
</comment>
<proteinExistence type="predicted"/>
<keyword evidence="2" id="KW-1185">Reference proteome</keyword>
<accession>A0A194AIY3</accession>
<sequence length="343" mass="40492">MKTVFRIYENKNAKFESSIFDMINGNKETKQTKGLAYILKEYPDIIKDILSIETVKDYTKNKKIQPNWNNTNKIEVIAEKITTSRKRLDILIKIDKDKKPFLAIIIEAKSIKSNIKPIDASIQLQKYLHADELPELEKYKKIPIVLTNYKTILTNEIITIRWAEIINIISKRNKDNNDLLWQYYNFITGVNKDMNFYEKEVLSIPAGKTIDLVQKYLIYECPDRKEYRYKKTIFVTFRANGGGTMEKLYKIKDVIVFNPTLKSDIDRANEYINDKKINERLNKFISESNYKDSEEKKFYILADDEVIELKNKPRPARNNVKFTYYRLADILTQKIVKPASMFN</sequence>
<dbReference type="AlphaFoldDB" id="A0A194AIY3"/>
<dbReference type="Proteomes" id="UP000095200">
    <property type="component" value="Unassembled WGS sequence"/>
</dbReference>